<dbReference type="AlphaFoldDB" id="A0A542Z862"/>
<accession>A0A542Z862</accession>
<proteinExistence type="predicted"/>
<comment type="caution">
    <text evidence="1">The sequence shown here is derived from an EMBL/GenBank/DDBJ whole genome shotgun (WGS) entry which is preliminary data.</text>
</comment>
<reference evidence="1 2" key="1">
    <citation type="submission" date="2019-06" db="EMBL/GenBank/DDBJ databases">
        <title>Sequencing the genomes of 1000 actinobacteria strains.</title>
        <authorList>
            <person name="Klenk H.-P."/>
        </authorList>
    </citation>
    <scope>NUCLEOTIDE SEQUENCE [LARGE SCALE GENOMIC DNA]</scope>
    <source>
        <strain evidence="1 2">DSM 4813</strain>
    </source>
</reference>
<gene>
    <name evidence="1" type="ORF">FB461_2412</name>
</gene>
<evidence type="ECO:0000313" key="2">
    <source>
        <dbReference type="Proteomes" id="UP000315389"/>
    </source>
</evidence>
<organism evidence="1 2">
    <name type="scientific">Rarobacter faecitabidus</name>
    <dbReference type="NCBI Taxonomy" id="13243"/>
    <lineage>
        <taxon>Bacteria</taxon>
        <taxon>Bacillati</taxon>
        <taxon>Actinomycetota</taxon>
        <taxon>Actinomycetes</taxon>
        <taxon>Micrococcales</taxon>
        <taxon>Rarobacteraceae</taxon>
        <taxon>Rarobacter</taxon>
    </lineage>
</organism>
<sequence length="67" mass="7558">MSTRTIKATENLPQHLRSLARSVAYTGGHAAVFRAAADEIERLRRQVETVRALQETVHVCVIDEERV</sequence>
<evidence type="ECO:0000313" key="1">
    <source>
        <dbReference type="EMBL" id="TQL56526.1"/>
    </source>
</evidence>
<dbReference type="Proteomes" id="UP000315389">
    <property type="component" value="Unassembled WGS sequence"/>
</dbReference>
<name>A0A542Z862_RARFA</name>
<keyword evidence="2" id="KW-1185">Reference proteome</keyword>
<protein>
    <submittedName>
        <fullName evidence="1">Uncharacterized protein</fullName>
    </submittedName>
</protein>
<dbReference type="EMBL" id="VFOS01000007">
    <property type="protein sequence ID" value="TQL56526.1"/>
    <property type="molecule type" value="Genomic_DNA"/>
</dbReference>